<keyword evidence="2" id="KW-1185">Reference proteome</keyword>
<evidence type="ECO:0000313" key="1">
    <source>
        <dbReference type="EMBL" id="KAJ8035204.1"/>
    </source>
</evidence>
<dbReference type="AlphaFoldDB" id="A0A9Q1H6Q1"/>
<organism evidence="1 2">
    <name type="scientific">Holothuria leucospilota</name>
    <name type="common">Black long sea cucumber</name>
    <name type="synonym">Mertensiothuria leucospilota</name>
    <dbReference type="NCBI Taxonomy" id="206669"/>
    <lineage>
        <taxon>Eukaryota</taxon>
        <taxon>Metazoa</taxon>
        <taxon>Echinodermata</taxon>
        <taxon>Eleutherozoa</taxon>
        <taxon>Echinozoa</taxon>
        <taxon>Holothuroidea</taxon>
        <taxon>Aspidochirotacea</taxon>
        <taxon>Aspidochirotida</taxon>
        <taxon>Holothuriidae</taxon>
        <taxon>Holothuria</taxon>
    </lineage>
</organism>
<sequence>MRMTSHLFGGVWCASSSTHALRRTVIDRPCGDPLIRYAVDNSFYVDDCLSSVTSSSLAKIIIRELPQTLSLGGFKLTKFVDND</sequence>
<dbReference type="EMBL" id="JAIZAY010000010">
    <property type="protein sequence ID" value="KAJ8035204.1"/>
    <property type="molecule type" value="Genomic_DNA"/>
</dbReference>
<dbReference type="PANTHER" id="PTHR47331">
    <property type="entry name" value="PHD-TYPE DOMAIN-CONTAINING PROTEIN"/>
    <property type="match status" value="1"/>
</dbReference>
<accession>A0A9Q1H6Q1</accession>
<gene>
    <name evidence="1" type="ORF">HOLleu_22350</name>
</gene>
<dbReference type="OrthoDB" id="6127549at2759"/>
<comment type="caution">
    <text evidence="1">The sequence shown here is derived from an EMBL/GenBank/DDBJ whole genome shotgun (WGS) entry which is preliminary data.</text>
</comment>
<dbReference type="Proteomes" id="UP001152320">
    <property type="component" value="Chromosome 10"/>
</dbReference>
<name>A0A9Q1H6Q1_HOLLE</name>
<reference evidence="1" key="1">
    <citation type="submission" date="2021-10" db="EMBL/GenBank/DDBJ databases">
        <title>Tropical sea cucumber genome reveals ecological adaptation and Cuvierian tubules defense mechanism.</title>
        <authorList>
            <person name="Chen T."/>
        </authorList>
    </citation>
    <scope>NUCLEOTIDE SEQUENCE</scope>
    <source>
        <strain evidence="1">Nanhai2018</strain>
        <tissue evidence="1">Muscle</tissue>
    </source>
</reference>
<protein>
    <submittedName>
        <fullName evidence="1">Uncharacterized protein</fullName>
    </submittedName>
</protein>
<proteinExistence type="predicted"/>
<evidence type="ECO:0000313" key="2">
    <source>
        <dbReference type="Proteomes" id="UP001152320"/>
    </source>
</evidence>